<proteinExistence type="inferred from homology"/>
<feature type="binding site" evidence="9">
    <location>
        <position position="133"/>
    </location>
    <ligand>
        <name>cob(II)alamin</name>
        <dbReference type="ChEBI" id="CHEBI:16304"/>
    </ligand>
</feature>
<comment type="similarity">
    <text evidence="9">Belongs to the QueG family.</text>
</comment>
<comment type="pathway">
    <text evidence="9">tRNA modification; tRNA-queuosine biosynthesis.</text>
</comment>
<dbReference type="InterPro" id="IPR017900">
    <property type="entry name" value="4Fe4S_Fe_S_CS"/>
</dbReference>
<dbReference type="NCBIfam" id="TIGR00276">
    <property type="entry name" value="tRNA epoxyqueuosine(34) reductase QueG"/>
    <property type="match status" value="1"/>
</dbReference>
<dbReference type="Proteomes" id="UP001501565">
    <property type="component" value="Unassembled WGS sequence"/>
</dbReference>
<feature type="binding site" evidence="9">
    <location>
        <position position="198"/>
    </location>
    <ligand>
        <name>[4Fe-4S] cluster</name>
        <dbReference type="ChEBI" id="CHEBI:49883"/>
        <label>2</label>
    </ligand>
</feature>
<dbReference type="PANTHER" id="PTHR30002:SF4">
    <property type="entry name" value="EPOXYQUEUOSINE REDUCTASE"/>
    <property type="match status" value="1"/>
</dbReference>
<feature type="binding site" evidence="9">
    <location>
        <position position="56"/>
    </location>
    <ligand>
        <name>cob(II)alamin</name>
        <dbReference type="ChEBI" id="CHEBI:16304"/>
    </ligand>
</feature>
<dbReference type="Pfam" id="PF08331">
    <property type="entry name" value="QueG_DUF1730"/>
    <property type="match status" value="1"/>
</dbReference>
<organism evidence="11 12">
    <name type="scientific">Litoribacillus peritrichatus</name>
    <dbReference type="NCBI Taxonomy" id="718191"/>
    <lineage>
        <taxon>Bacteria</taxon>
        <taxon>Pseudomonadati</taxon>
        <taxon>Pseudomonadota</taxon>
        <taxon>Gammaproteobacteria</taxon>
        <taxon>Oceanospirillales</taxon>
        <taxon>Oceanospirillaceae</taxon>
        <taxon>Litoribacillus</taxon>
    </lineage>
</organism>
<evidence type="ECO:0000256" key="2">
    <source>
        <dbReference type="ARBA" id="ARBA00022490"/>
    </source>
</evidence>
<keyword evidence="6 9" id="KW-0560">Oxidoreductase</keyword>
<keyword evidence="7 9" id="KW-0408">Iron</keyword>
<comment type="subcellular location">
    <subcellularLocation>
        <location evidence="9">Cytoplasm</location>
    </subcellularLocation>
</comment>
<keyword evidence="9" id="KW-0846">Cobalamin</keyword>
<evidence type="ECO:0000256" key="8">
    <source>
        <dbReference type="ARBA" id="ARBA00023014"/>
    </source>
</evidence>
<gene>
    <name evidence="9 11" type="primary">queG</name>
    <name evidence="11" type="ORF">GCM10022277_24570</name>
</gene>
<evidence type="ECO:0000256" key="3">
    <source>
        <dbReference type="ARBA" id="ARBA00022694"/>
    </source>
</evidence>
<keyword evidence="1 9" id="KW-0004">4Fe-4S</keyword>
<comment type="function">
    <text evidence="9">Catalyzes the conversion of epoxyqueuosine (oQ) to queuosine (Q), which is a hypermodified base found in the wobble positions of tRNA(Asp), tRNA(Asn), tRNA(His) and tRNA(Tyr).</text>
</comment>
<comment type="cofactor">
    <cofactor evidence="9">
        <name>cob(II)alamin</name>
        <dbReference type="ChEBI" id="CHEBI:16304"/>
    </cofactor>
</comment>
<dbReference type="EC" id="1.17.99.6" evidence="9"/>
<dbReference type="HAMAP" id="MF_00916">
    <property type="entry name" value="QueG"/>
    <property type="match status" value="1"/>
</dbReference>
<keyword evidence="5 9" id="KW-0671">Queuosine biosynthesis</keyword>
<evidence type="ECO:0000256" key="4">
    <source>
        <dbReference type="ARBA" id="ARBA00022723"/>
    </source>
</evidence>
<dbReference type="Pfam" id="PF13484">
    <property type="entry name" value="Fer4_16"/>
    <property type="match status" value="1"/>
</dbReference>
<comment type="subunit">
    <text evidence="9">Monomer.</text>
</comment>
<feature type="binding site" evidence="9">
    <location>
        <position position="194"/>
    </location>
    <ligand>
        <name>[4Fe-4S] cluster</name>
        <dbReference type="ChEBI" id="CHEBI:49883"/>
        <label>1</label>
    </ligand>
</feature>
<dbReference type="PROSITE" id="PS00198">
    <property type="entry name" value="4FE4S_FER_1"/>
    <property type="match status" value="1"/>
</dbReference>
<comment type="catalytic activity">
    <reaction evidence="9">
        <text>epoxyqueuosine(34) in tRNA + AH2 = queuosine(34) in tRNA + A + H2O</text>
        <dbReference type="Rhea" id="RHEA:32159"/>
        <dbReference type="Rhea" id="RHEA-COMP:18571"/>
        <dbReference type="Rhea" id="RHEA-COMP:18582"/>
        <dbReference type="ChEBI" id="CHEBI:13193"/>
        <dbReference type="ChEBI" id="CHEBI:15377"/>
        <dbReference type="ChEBI" id="CHEBI:17499"/>
        <dbReference type="ChEBI" id="CHEBI:194431"/>
        <dbReference type="ChEBI" id="CHEBI:194443"/>
        <dbReference type="EC" id="1.17.99.6"/>
    </reaction>
</comment>
<comment type="cofactor">
    <cofactor evidence="9">
        <name>[4Fe-4S] cluster</name>
        <dbReference type="ChEBI" id="CHEBI:49883"/>
    </cofactor>
    <text evidence="9">Binds 2 [4Fe-4S] clusters per monomer.</text>
</comment>
<keyword evidence="9" id="KW-0170">Cobalt</keyword>
<dbReference type="RefSeq" id="WP_344798827.1">
    <property type="nucleotide sequence ID" value="NZ_BAABBN010000007.1"/>
</dbReference>
<evidence type="ECO:0000256" key="1">
    <source>
        <dbReference type="ARBA" id="ARBA00022485"/>
    </source>
</evidence>
<keyword evidence="12" id="KW-1185">Reference proteome</keyword>
<keyword evidence="4 9" id="KW-0479">Metal-binding</keyword>
<evidence type="ECO:0000259" key="10">
    <source>
        <dbReference type="PROSITE" id="PS51379"/>
    </source>
</evidence>
<feature type="binding site" evidence="9">
    <location>
        <position position="168"/>
    </location>
    <ligand>
        <name>cob(II)alamin</name>
        <dbReference type="ChEBI" id="CHEBI:16304"/>
    </ligand>
</feature>
<evidence type="ECO:0000256" key="5">
    <source>
        <dbReference type="ARBA" id="ARBA00022785"/>
    </source>
</evidence>
<reference evidence="12" key="1">
    <citation type="journal article" date="2019" name="Int. J. Syst. Evol. Microbiol.">
        <title>The Global Catalogue of Microorganisms (GCM) 10K type strain sequencing project: providing services to taxonomists for standard genome sequencing and annotation.</title>
        <authorList>
            <consortium name="The Broad Institute Genomics Platform"/>
            <consortium name="The Broad Institute Genome Sequencing Center for Infectious Disease"/>
            <person name="Wu L."/>
            <person name="Ma J."/>
        </authorList>
    </citation>
    <scope>NUCLEOTIDE SEQUENCE [LARGE SCALE GENOMIC DNA]</scope>
    <source>
        <strain evidence="12">JCM 17551</strain>
    </source>
</reference>
<evidence type="ECO:0000313" key="12">
    <source>
        <dbReference type="Proteomes" id="UP001501565"/>
    </source>
</evidence>
<feature type="domain" description="4Fe-4S ferredoxin-type" evidence="10">
    <location>
        <begin position="175"/>
        <end position="208"/>
    </location>
</feature>
<feature type="binding site" evidence="9">
    <location>
        <position position="241"/>
    </location>
    <ligand>
        <name>[4Fe-4S] cluster</name>
        <dbReference type="ChEBI" id="CHEBI:49883"/>
        <label>2</label>
    </ligand>
</feature>
<dbReference type="InterPro" id="IPR017896">
    <property type="entry name" value="4Fe4S_Fe-S-bd"/>
</dbReference>
<name>A0ABP7MP64_9GAMM</name>
<keyword evidence="3 9" id="KW-0819">tRNA processing</keyword>
<evidence type="ECO:0000256" key="9">
    <source>
        <dbReference type="HAMAP-Rule" id="MF_00916"/>
    </source>
</evidence>
<feature type="binding site" evidence="9">
    <location>
        <position position="188"/>
    </location>
    <ligand>
        <name>[4Fe-4S] cluster</name>
        <dbReference type="ChEBI" id="CHEBI:49883"/>
        <label>1</label>
    </ligand>
</feature>
<accession>A0ABP7MP64</accession>
<feature type="binding site" evidence="9">
    <location>
        <begin position="241"/>
        <end position="242"/>
    </location>
    <ligand>
        <name>cob(II)alamin</name>
        <dbReference type="ChEBI" id="CHEBI:16304"/>
    </ligand>
</feature>
<dbReference type="InterPro" id="IPR013542">
    <property type="entry name" value="QueG_DUF1730"/>
</dbReference>
<feature type="binding site" evidence="9">
    <location>
        <position position="214"/>
    </location>
    <ligand>
        <name>[4Fe-4S] cluster</name>
        <dbReference type="ChEBI" id="CHEBI:49883"/>
        <label>2</label>
    </ligand>
</feature>
<dbReference type="EMBL" id="BAABBN010000007">
    <property type="protein sequence ID" value="GAA3927353.1"/>
    <property type="molecule type" value="Genomic_DNA"/>
</dbReference>
<protein>
    <recommendedName>
        <fullName evidence="9">Epoxyqueuosine reductase</fullName>
        <ecNumber evidence="9">1.17.99.6</ecNumber>
    </recommendedName>
    <alternativeName>
        <fullName evidence="9">Queuosine biosynthesis protein QueG</fullName>
    </alternativeName>
</protein>
<dbReference type="PROSITE" id="PS51379">
    <property type="entry name" value="4FE4S_FER_2"/>
    <property type="match status" value="1"/>
</dbReference>
<evidence type="ECO:0000256" key="7">
    <source>
        <dbReference type="ARBA" id="ARBA00023004"/>
    </source>
</evidence>
<dbReference type="SUPFAM" id="SSF54862">
    <property type="entry name" value="4Fe-4S ferredoxins"/>
    <property type="match status" value="1"/>
</dbReference>
<feature type="binding site" evidence="9">
    <location>
        <position position="248"/>
    </location>
    <ligand>
        <name>[4Fe-4S] cluster</name>
        <dbReference type="ChEBI" id="CHEBI:49883"/>
        <label>1</label>
    </ligand>
</feature>
<evidence type="ECO:0000313" key="11">
    <source>
        <dbReference type="EMBL" id="GAA3927353.1"/>
    </source>
</evidence>
<comment type="caution">
    <text evidence="9">Lacks conserved residue(s) required for the propagation of feature annotation.</text>
</comment>
<keyword evidence="8 9" id="KW-0411">Iron-sulfur</keyword>
<feature type="binding site" evidence="9">
    <location>
        <position position="157"/>
    </location>
    <ligand>
        <name>cob(II)alamin</name>
        <dbReference type="ChEBI" id="CHEBI:16304"/>
    </ligand>
</feature>
<feature type="binding site" evidence="9">
    <location>
        <position position="244"/>
    </location>
    <ligand>
        <name>[4Fe-4S] cluster</name>
        <dbReference type="ChEBI" id="CHEBI:49883"/>
        <label>2</label>
    </ligand>
</feature>
<evidence type="ECO:0000256" key="6">
    <source>
        <dbReference type="ARBA" id="ARBA00023002"/>
    </source>
</evidence>
<feature type="active site" description="Proton donor" evidence="9">
    <location>
        <position position="133"/>
    </location>
</feature>
<feature type="binding site" evidence="9">
    <location>
        <position position="191"/>
    </location>
    <ligand>
        <name>[4Fe-4S] cluster</name>
        <dbReference type="ChEBI" id="CHEBI:49883"/>
        <label>1</label>
    </ligand>
</feature>
<sequence length="357" mass="40425">MQQLANRIKQEGAKLGFQDVRITSTDVSKHFGHLKDWLEQKLNGEMAWMNNNLELRAHPEHLQEGTLRIISVRMDYMHDQAQAENVLNNPEKAYISRYALGRDYHKLIRKRLTQLGKIISDMGQEHGYRAFVDSAPVLERGLAENAGLGWIGKNTMLINAKAGSYFFIGELFTNLPLPVDPPLEKMHCGSCTACLDLCPTNAFIGPHKLDARKCISYLTIEYDGIIDEALRPLMGNRIYGCDDCQVVCPWNKFTQTSQEQDFKARNQLDDSDLLTLFEWSEEAFLKNTEGSPIRRAGYQKWQRNIAIALGNAPQSDATLNALMNKRDTASEMVKEHIDWAIAQQQSKASQIKAAQVP</sequence>
<feature type="binding site" evidence="9">
    <location>
        <position position="216"/>
    </location>
    <ligand>
        <name>cob(II)alamin</name>
        <dbReference type="ChEBI" id="CHEBI:16304"/>
    </ligand>
</feature>
<comment type="caution">
    <text evidence="11">The sequence shown here is derived from an EMBL/GenBank/DDBJ whole genome shotgun (WGS) entry which is preliminary data.</text>
</comment>
<dbReference type="InterPro" id="IPR004453">
    <property type="entry name" value="QueG"/>
</dbReference>
<dbReference type="PANTHER" id="PTHR30002">
    <property type="entry name" value="EPOXYQUEUOSINE REDUCTASE"/>
    <property type="match status" value="1"/>
</dbReference>
<keyword evidence="2 9" id="KW-0963">Cytoplasm</keyword>
<dbReference type="Gene3D" id="3.30.70.20">
    <property type="match status" value="1"/>
</dbReference>
<feature type="binding site" evidence="9">
    <location>
        <position position="154"/>
    </location>
    <ligand>
        <name>cob(II)alamin</name>
        <dbReference type="ChEBI" id="CHEBI:16304"/>
    </ligand>
</feature>